<organism evidence="9 10">
    <name type="scientific">Rickenella mellea</name>
    <dbReference type="NCBI Taxonomy" id="50990"/>
    <lineage>
        <taxon>Eukaryota</taxon>
        <taxon>Fungi</taxon>
        <taxon>Dikarya</taxon>
        <taxon>Basidiomycota</taxon>
        <taxon>Agaricomycotina</taxon>
        <taxon>Agaricomycetes</taxon>
        <taxon>Hymenochaetales</taxon>
        <taxon>Rickenellaceae</taxon>
        <taxon>Rickenella</taxon>
    </lineage>
</organism>
<dbReference type="Gene3D" id="1.10.575.10">
    <property type="entry name" value="P1 Nuclease"/>
    <property type="match status" value="1"/>
</dbReference>
<dbReference type="PANTHER" id="PTHR33146">
    <property type="entry name" value="ENDONUCLEASE 4"/>
    <property type="match status" value="1"/>
</dbReference>
<dbReference type="GO" id="GO:0016788">
    <property type="term" value="F:hydrolase activity, acting on ester bonds"/>
    <property type="evidence" value="ECO:0007669"/>
    <property type="project" value="InterPro"/>
</dbReference>
<name>A0A4Y7QA47_9AGAM</name>
<keyword evidence="2" id="KW-0540">Nuclease</keyword>
<evidence type="ECO:0000256" key="3">
    <source>
        <dbReference type="ARBA" id="ARBA00022723"/>
    </source>
</evidence>
<dbReference type="GO" id="GO:0003676">
    <property type="term" value="F:nucleic acid binding"/>
    <property type="evidence" value="ECO:0007669"/>
    <property type="project" value="InterPro"/>
</dbReference>
<protein>
    <submittedName>
        <fullName evidence="9">Phospholipase C/P1 nuclease</fullName>
    </submittedName>
</protein>
<dbReference type="Pfam" id="PF02265">
    <property type="entry name" value="S1-P1_nuclease"/>
    <property type="match status" value="1"/>
</dbReference>
<dbReference type="AlphaFoldDB" id="A0A4Y7QA47"/>
<dbReference type="GO" id="GO:0006308">
    <property type="term" value="P:DNA catabolic process"/>
    <property type="evidence" value="ECO:0007669"/>
    <property type="project" value="InterPro"/>
</dbReference>
<dbReference type="VEuPathDB" id="FungiDB:BD410DRAFT_785926"/>
<sequence length="364" mass="40566">MMWTLNKGHLVSLAALCAALPTTLAWGAAGHEIVATIAQIHLDPSVAAALCEVLPESAKCHLAPVAAWADNIRMRMRWSAPLHFANPTEDHPSQHCEFGGKGWAGKPGMHILGAVQNTSMWIRNGLEGEEEALKFLVHFVGDLHQPLHLTGRDRGGNSDKVRFDRRLTNLHTVWDSKLIAKSLRTISRNYTHPLPSQKIESALRGTIYDPYIRQIMHEGILGRFKSEIPAWLACPSELSSPPHRAYPLQIQTLRESFPSTTSLQPSPPTDDSLICPFSWAEPLHALNCDIIWPAELDEPSYAGRQPHEYIELDTPQYSGVIKEQFIIERLLAMGGIRLAAILNYLYGNEDGNGLRVNMDFDGFH</sequence>
<dbReference type="EMBL" id="ML170166">
    <property type="protein sequence ID" value="TDL24454.1"/>
    <property type="molecule type" value="Genomic_DNA"/>
</dbReference>
<gene>
    <name evidence="9" type="ORF">BD410DRAFT_785926</name>
</gene>
<evidence type="ECO:0000256" key="5">
    <source>
        <dbReference type="ARBA" id="ARBA00022801"/>
    </source>
</evidence>
<dbReference type="SUPFAM" id="SSF48537">
    <property type="entry name" value="Phospholipase C/P1 nuclease"/>
    <property type="match status" value="1"/>
</dbReference>
<dbReference type="GO" id="GO:0004519">
    <property type="term" value="F:endonuclease activity"/>
    <property type="evidence" value="ECO:0007669"/>
    <property type="project" value="UniProtKB-KW"/>
</dbReference>
<dbReference type="OrthoDB" id="441446at2759"/>
<dbReference type="Proteomes" id="UP000294933">
    <property type="component" value="Unassembled WGS sequence"/>
</dbReference>
<dbReference type="InterPro" id="IPR003154">
    <property type="entry name" value="S1/P1nuclease"/>
</dbReference>
<keyword evidence="5" id="KW-0378">Hydrolase</keyword>
<feature type="signal peptide" evidence="8">
    <location>
        <begin position="1"/>
        <end position="25"/>
    </location>
</feature>
<dbReference type="InterPro" id="IPR008947">
    <property type="entry name" value="PLipase_C/P1_nuclease_dom_sf"/>
</dbReference>
<keyword evidence="7" id="KW-0325">Glycoprotein</keyword>
<keyword evidence="4" id="KW-0255">Endonuclease</keyword>
<evidence type="ECO:0000313" key="9">
    <source>
        <dbReference type="EMBL" id="TDL24454.1"/>
    </source>
</evidence>
<dbReference type="CDD" id="cd11010">
    <property type="entry name" value="S1-P1_nuclease"/>
    <property type="match status" value="1"/>
</dbReference>
<evidence type="ECO:0000256" key="7">
    <source>
        <dbReference type="ARBA" id="ARBA00023180"/>
    </source>
</evidence>
<dbReference type="PANTHER" id="PTHR33146:SF29">
    <property type="entry name" value="S1_P1 NUCLEASE"/>
    <property type="match status" value="1"/>
</dbReference>
<keyword evidence="6" id="KW-1015">Disulfide bond</keyword>
<keyword evidence="8" id="KW-0732">Signal</keyword>
<feature type="chain" id="PRO_5021265126" evidence="8">
    <location>
        <begin position="26"/>
        <end position="364"/>
    </location>
</feature>
<accession>A0A4Y7QA47</accession>
<dbReference type="GO" id="GO:0046872">
    <property type="term" value="F:metal ion binding"/>
    <property type="evidence" value="ECO:0007669"/>
    <property type="project" value="UniProtKB-KW"/>
</dbReference>
<reference evidence="9 10" key="1">
    <citation type="submission" date="2018-06" db="EMBL/GenBank/DDBJ databases">
        <title>A transcriptomic atlas of mushroom development highlights an independent origin of complex multicellularity.</title>
        <authorList>
            <consortium name="DOE Joint Genome Institute"/>
            <person name="Krizsan K."/>
            <person name="Almasi E."/>
            <person name="Merenyi Z."/>
            <person name="Sahu N."/>
            <person name="Viragh M."/>
            <person name="Koszo T."/>
            <person name="Mondo S."/>
            <person name="Kiss B."/>
            <person name="Balint B."/>
            <person name="Kues U."/>
            <person name="Barry K."/>
            <person name="Hegedus J.C."/>
            <person name="Henrissat B."/>
            <person name="Johnson J."/>
            <person name="Lipzen A."/>
            <person name="Ohm R."/>
            <person name="Nagy I."/>
            <person name="Pangilinan J."/>
            <person name="Yan J."/>
            <person name="Xiong Y."/>
            <person name="Grigoriev I.V."/>
            <person name="Hibbett D.S."/>
            <person name="Nagy L.G."/>
        </authorList>
    </citation>
    <scope>NUCLEOTIDE SEQUENCE [LARGE SCALE GENOMIC DNA]</scope>
    <source>
        <strain evidence="9 10">SZMC22713</strain>
    </source>
</reference>
<proteinExistence type="inferred from homology"/>
<evidence type="ECO:0000256" key="6">
    <source>
        <dbReference type="ARBA" id="ARBA00023157"/>
    </source>
</evidence>
<dbReference type="STRING" id="50990.A0A4Y7QA47"/>
<keyword evidence="3" id="KW-0479">Metal-binding</keyword>
<evidence type="ECO:0000256" key="4">
    <source>
        <dbReference type="ARBA" id="ARBA00022759"/>
    </source>
</evidence>
<keyword evidence="10" id="KW-1185">Reference proteome</keyword>
<evidence type="ECO:0000313" key="10">
    <source>
        <dbReference type="Proteomes" id="UP000294933"/>
    </source>
</evidence>
<evidence type="ECO:0000256" key="1">
    <source>
        <dbReference type="ARBA" id="ARBA00009547"/>
    </source>
</evidence>
<comment type="similarity">
    <text evidence="1">Belongs to the nuclease type I family.</text>
</comment>
<evidence type="ECO:0000256" key="8">
    <source>
        <dbReference type="SAM" id="SignalP"/>
    </source>
</evidence>
<evidence type="ECO:0000256" key="2">
    <source>
        <dbReference type="ARBA" id="ARBA00022722"/>
    </source>
</evidence>